<reference evidence="2" key="1">
    <citation type="submission" date="2019-01" db="EMBL/GenBank/DDBJ databases">
        <title>Draft genome sequences of three monokaryotic isolates of the white-rot basidiomycete fungus Dichomitus squalens.</title>
        <authorList>
            <consortium name="DOE Joint Genome Institute"/>
            <person name="Lopez S.C."/>
            <person name="Andreopoulos B."/>
            <person name="Pangilinan J."/>
            <person name="Lipzen A."/>
            <person name="Riley R."/>
            <person name="Ahrendt S."/>
            <person name="Ng V."/>
            <person name="Barry K."/>
            <person name="Daum C."/>
            <person name="Grigoriev I.V."/>
            <person name="Hilden K.S."/>
            <person name="Makela M.R."/>
            <person name="de Vries R.P."/>
        </authorList>
    </citation>
    <scope>NUCLEOTIDE SEQUENCE [LARGE SCALE GENOMIC DNA]</scope>
    <source>
        <strain evidence="2">OM18370.1</strain>
    </source>
</reference>
<sequence length="664" mass="74934">MAGKLMARFCRSLRLGNASGTDDASSTDGTIMTLVDRRLSGKTLVDCIIPYPEAFPRPPTREWLPANVPVDFKGPIRTLCAPHDSPAQIHRLPSAVLTRVFTAGIFREWREIQSLTHVCRRWRKLVRATPQLWAEAVVSLVQSGNETSCARYLQDFLSRTSEAHPIKRIRALLSMQSAIWNSVVPHLSKVSSLSLVASTAEEAMSMLRTIRLAHVRSLASLELVTYDRLQASSFDKLFPWREQEFPCLRKLKISSVFFCHANSVASLRSVDLVAWSATDYDYKYLDGLARCAGTLESLSLQAWYKPLETTSRRTHPDPLPLPKVRRLSITGDAGMVEEAFVSLILTPIVHVSITLWKKSSVPYTVLNILPPYLAGFHGPPFIDTLRIRFDHSRHVTVRCSARNEERLTVNKCVGSLTACRRFTQAFLLPSVTELAINVTSSCEFFTSPAADCAFSPRDHLNLRRFELLGSNRRNLKFRVLDSVLRHQVEYDGLTTERLTLAWAIHLEHGVVAAVDELEKLIEVLTARIASDGTQLARLEICVTTAMDLDRYRAYYAIRDLCPDRVWSRRVARRFLPKLELLAEDVVILGDWEEYAEDIDEEDEAYCGGGVWREAAVKDASWDWGGGDVVATRYTPDSHLCRDCDCQRFGVRDVDLESESESDTD</sequence>
<proteinExistence type="predicted"/>
<dbReference type="PROSITE" id="PS50181">
    <property type="entry name" value="FBOX"/>
    <property type="match status" value="1"/>
</dbReference>
<accession>A0A4Q9MNR2</accession>
<dbReference type="Gene3D" id="1.20.1280.50">
    <property type="match status" value="1"/>
</dbReference>
<feature type="domain" description="F-box" evidence="1">
    <location>
        <begin position="86"/>
        <end position="136"/>
    </location>
</feature>
<dbReference type="InterPro" id="IPR001810">
    <property type="entry name" value="F-box_dom"/>
</dbReference>
<dbReference type="EMBL" id="ML143414">
    <property type="protein sequence ID" value="TBU29299.1"/>
    <property type="molecule type" value="Genomic_DNA"/>
</dbReference>
<gene>
    <name evidence="2" type="ORF">BD311DRAFT_720836</name>
</gene>
<evidence type="ECO:0000259" key="1">
    <source>
        <dbReference type="PROSITE" id="PS50181"/>
    </source>
</evidence>
<dbReference type="OrthoDB" id="3365698at2759"/>
<name>A0A4Q9MNR2_9APHY</name>
<dbReference type="Proteomes" id="UP000292957">
    <property type="component" value="Unassembled WGS sequence"/>
</dbReference>
<evidence type="ECO:0000313" key="2">
    <source>
        <dbReference type="EMBL" id="TBU29299.1"/>
    </source>
</evidence>
<organism evidence="2">
    <name type="scientific">Dichomitus squalens</name>
    <dbReference type="NCBI Taxonomy" id="114155"/>
    <lineage>
        <taxon>Eukaryota</taxon>
        <taxon>Fungi</taxon>
        <taxon>Dikarya</taxon>
        <taxon>Basidiomycota</taxon>
        <taxon>Agaricomycotina</taxon>
        <taxon>Agaricomycetes</taxon>
        <taxon>Polyporales</taxon>
        <taxon>Polyporaceae</taxon>
        <taxon>Dichomitus</taxon>
    </lineage>
</organism>
<protein>
    <recommendedName>
        <fullName evidence="1">F-box domain-containing protein</fullName>
    </recommendedName>
</protein>
<dbReference type="AlphaFoldDB" id="A0A4Q9MNR2"/>